<feature type="chain" id="PRO_5047527881" evidence="1">
    <location>
        <begin position="30"/>
        <end position="230"/>
    </location>
</feature>
<keyword evidence="1" id="KW-0732">Signal</keyword>
<dbReference type="InterPro" id="IPR004564">
    <property type="entry name" value="OM_lipoprot_carrier_LolA-like"/>
</dbReference>
<sequence length="230" mass="24486">MSKGPAWRRLRTLALALLLSPVLPAPAFAADTPATPASRADAEWILSRLARPAPMRTGFVEVRGSALLKAPLRLTGEYRRPDGDTLVREVRAPYAETTTIRAGDVRIERNGRGARTFSLSRAPELAALQASFGALLAGDRALLEKHYTIDTRGSRSAWTMALAPRDAAVAAKLRGITLHGRGAELRCIETRPTQGDVQRTLLAGAARAAETVSDAAALAALCTGTEARAQ</sequence>
<keyword evidence="3" id="KW-1185">Reference proteome</keyword>
<evidence type="ECO:0000256" key="1">
    <source>
        <dbReference type="SAM" id="SignalP"/>
    </source>
</evidence>
<organism evidence="2 3">
    <name type="scientific">Novilysobacter selenitireducens</name>
    <dbReference type="NCBI Taxonomy" id="2872639"/>
    <lineage>
        <taxon>Bacteria</taxon>
        <taxon>Pseudomonadati</taxon>
        <taxon>Pseudomonadota</taxon>
        <taxon>Gammaproteobacteria</taxon>
        <taxon>Lysobacterales</taxon>
        <taxon>Lysobacteraceae</taxon>
        <taxon>Novilysobacter</taxon>
    </lineage>
</organism>
<reference evidence="2 3" key="1">
    <citation type="submission" date="2021-09" db="EMBL/GenBank/DDBJ databases">
        <title>Lysobacter sp. 13A isolated from the river sediment.</title>
        <authorList>
            <person name="Liu H."/>
            <person name="Li S."/>
            <person name="Mao S."/>
        </authorList>
    </citation>
    <scope>NUCLEOTIDE SEQUENCE [LARGE SCALE GENOMIC DNA]</scope>
    <source>
        <strain evidence="2 3">13A</strain>
    </source>
</reference>
<evidence type="ECO:0000313" key="2">
    <source>
        <dbReference type="EMBL" id="MBZ4038044.1"/>
    </source>
</evidence>
<feature type="signal peptide" evidence="1">
    <location>
        <begin position="1"/>
        <end position="29"/>
    </location>
</feature>
<dbReference type="Pfam" id="PF19574">
    <property type="entry name" value="LolA_3"/>
    <property type="match status" value="1"/>
</dbReference>
<proteinExistence type="predicted"/>
<dbReference type="EMBL" id="JAINZW010000001">
    <property type="protein sequence ID" value="MBZ4038044.1"/>
    <property type="molecule type" value="Genomic_DNA"/>
</dbReference>
<name>A0ABS7T2E8_9GAMM</name>
<protein>
    <submittedName>
        <fullName evidence="2">Fatty acyl CoA synthetase</fullName>
    </submittedName>
</protein>
<accession>A0ABS7T2E8</accession>
<comment type="caution">
    <text evidence="2">The sequence shown here is derived from an EMBL/GenBank/DDBJ whole genome shotgun (WGS) entry which is preliminary data.</text>
</comment>
<gene>
    <name evidence="2" type="ORF">K6753_00655</name>
</gene>
<evidence type="ECO:0000313" key="3">
    <source>
        <dbReference type="Proteomes" id="UP001430954"/>
    </source>
</evidence>
<dbReference type="Proteomes" id="UP001430954">
    <property type="component" value="Unassembled WGS sequence"/>
</dbReference>